<evidence type="ECO:0000313" key="9">
    <source>
        <dbReference type="Proteomes" id="UP000070560"/>
    </source>
</evidence>
<keyword evidence="6" id="KW-0411">Iron-sulfur</keyword>
<name>A0A7U4QL97_DESA2</name>
<dbReference type="SFLD" id="SFLDG01109">
    <property type="entry name" value="Uncharacterised_Radical_SAM_Su"/>
    <property type="match status" value="1"/>
</dbReference>
<dbReference type="GO" id="GO:0003824">
    <property type="term" value="F:catalytic activity"/>
    <property type="evidence" value="ECO:0007669"/>
    <property type="project" value="InterPro"/>
</dbReference>
<evidence type="ECO:0000256" key="1">
    <source>
        <dbReference type="ARBA" id="ARBA00001966"/>
    </source>
</evidence>
<evidence type="ECO:0000256" key="4">
    <source>
        <dbReference type="ARBA" id="ARBA00022723"/>
    </source>
</evidence>
<dbReference type="PANTHER" id="PTHR30352:SF5">
    <property type="entry name" value="PYRUVATE FORMATE-LYASE 1-ACTIVATING ENZYME"/>
    <property type="match status" value="1"/>
</dbReference>
<keyword evidence="4" id="KW-0479">Metal-binding</keyword>
<dbReference type="InterPro" id="IPR013785">
    <property type="entry name" value="Aldolase_TIM"/>
</dbReference>
<keyword evidence="5" id="KW-0408">Iron</keyword>
<dbReference type="InterPro" id="IPR034457">
    <property type="entry name" value="Organic_radical-activating"/>
</dbReference>
<gene>
    <name evidence="8" type="ORF">HS1_001595</name>
</gene>
<sequence length="425" mass="48767">MLNELPYVVYADAQGRIYNHPYLKAIGKSGEQIVVPKPQDFIPLPEGSKLFFLPKCPPIGYDEKKGHIYLLEVSPFSDKPCYGVAAFMPPGYVRCLLPAAEYIHKDCILPLWAYTAIGWYDHQYWVPAFLIEDNPHWYPSQYDDRSLLPKIKKKLSHFPNNRLLKHLKRCATEFHCFAAKNAFYERWELPVPVSPACNARCLGCLSWQEENSCLPSHHRIQFVPAVEEIVEIALPHVLYAQQPIISFGQGCEGEPLLAGDTIAESIRIIRQKTDKGTINLNTNGSIPKMVSKIIDAGLDSIRISLASAQPEYYHRYHRPINYNFKAVKDTIKLAKEKGIFTMINYLVFPGLSDTMEEINALKQLVAETHLDLIQLKNLNIDPFWYIKQMQIPYTAGIGIKNMMEELKKEFPELKWGYFNQYLKNG</sequence>
<keyword evidence="2" id="KW-0004">4Fe-4S</keyword>
<dbReference type="InterPro" id="IPR058240">
    <property type="entry name" value="rSAM_sf"/>
</dbReference>
<evidence type="ECO:0000256" key="5">
    <source>
        <dbReference type="ARBA" id="ARBA00023004"/>
    </source>
</evidence>
<dbReference type="Proteomes" id="UP000070560">
    <property type="component" value="Chromosome"/>
</dbReference>
<evidence type="ECO:0000259" key="7">
    <source>
        <dbReference type="PROSITE" id="PS51918"/>
    </source>
</evidence>
<dbReference type="SFLD" id="SFLDG01067">
    <property type="entry name" value="SPASM/twitch_domain_containing"/>
    <property type="match status" value="1"/>
</dbReference>
<dbReference type="EMBL" id="CP013015">
    <property type="protein sequence ID" value="AMM41391.1"/>
    <property type="molecule type" value="Genomic_DNA"/>
</dbReference>
<proteinExistence type="predicted"/>
<organism evidence="8 9">
    <name type="scientific">Desulfofervidus auxilii</name>
    <dbReference type="NCBI Taxonomy" id="1621989"/>
    <lineage>
        <taxon>Bacteria</taxon>
        <taxon>Pseudomonadati</taxon>
        <taxon>Thermodesulfobacteriota</taxon>
        <taxon>Candidatus Desulfofervidia</taxon>
        <taxon>Candidatus Desulfofervidales</taxon>
        <taxon>Candidatus Desulfofervidaceae</taxon>
        <taxon>Candidatus Desulfofervidus</taxon>
    </lineage>
</organism>
<dbReference type="KEGG" id="daw:HS1_001595"/>
<evidence type="ECO:0000256" key="6">
    <source>
        <dbReference type="ARBA" id="ARBA00023014"/>
    </source>
</evidence>
<dbReference type="PROSITE" id="PS51918">
    <property type="entry name" value="RADICAL_SAM"/>
    <property type="match status" value="1"/>
</dbReference>
<dbReference type="OrthoDB" id="9764628at2"/>
<dbReference type="Pfam" id="PF04055">
    <property type="entry name" value="Radical_SAM"/>
    <property type="match status" value="1"/>
</dbReference>
<evidence type="ECO:0000256" key="3">
    <source>
        <dbReference type="ARBA" id="ARBA00022691"/>
    </source>
</evidence>
<protein>
    <submittedName>
        <fullName evidence="8">Radical SAM protein</fullName>
    </submittedName>
</protein>
<dbReference type="GO" id="GO:0051539">
    <property type="term" value="F:4 iron, 4 sulfur cluster binding"/>
    <property type="evidence" value="ECO:0007669"/>
    <property type="project" value="UniProtKB-KW"/>
</dbReference>
<reference evidence="8 9" key="1">
    <citation type="submission" date="2015-10" db="EMBL/GenBank/DDBJ databases">
        <title>Candidatus Desulfofervidus auxilii, a hydrogenotrophic sulfate-reducing bacterium involved in the thermophilic anaerobic oxidation of methane.</title>
        <authorList>
            <person name="Krukenberg V."/>
            <person name="Richter M."/>
            <person name="Wegener G."/>
        </authorList>
    </citation>
    <scope>NUCLEOTIDE SEQUENCE [LARGE SCALE GENOMIC DNA]</scope>
    <source>
        <strain evidence="8 9">HS1</strain>
    </source>
</reference>
<dbReference type="CDD" id="cd01335">
    <property type="entry name" value="Radical_SAM"/>
    <property type="match status" value="1"/>
</dbReference>
<keyword evidence="3" id="KW-0949">S-adenosyl-L-methionine</keyword>
<evidence type="ECO:0000256" key="2">
    <source>
        <dbReference type="ARBA" id="ARBA00022485"/>
    </source>
</evidence>
<feature type="domain" description="Radical SAM core" evidence="7">
    <location>
        <begin position="183"/>
        <end position="425"/>
    </location>
</feature>
<dbReference type="SUPFAM" id="SSF102114">
    <property type="entry name" value="Radical SAM enzymes"/>
    <property type="match status" value="1"/>
</dbReference>
<dbReference type="SFLD" id="SFLDS00029">
    <property type="entry name" value="Radical_SAM"/>
    <property type="match status" value="1"/>
</dbReference>
<dbReference type="InterPro" id="IPR007197">
    <property type="entry name" value="rSAM"/>
</dbReference>
<dbReference type="Gene3D" id="3.20.20.70">
    <property type="entry name" value="Aldolase class I"/>
    <property type="match status" value="1"/>
</dbReference>
<dbReference type="GO" id="GO:0046872">
    <property type="term" value="F:metal ion binding"/>
    <property type="evidence" value="ECO:0007669"/>
    <property type="project" value="UniProtKB-KW"/>
</dbReference>
<accession>A0A7U4QL97</accession>
<dbReference type="AlphaFoldDB" id="A0A7U4QL97"/>
<comment type="cofactor">
    <cofactor evidence="1">
        <name>[4Fe-4S] cluster</name>
        <dbReference type="ChEBI" id="CHEBI:49883"/>
    </cofactor>
</comment>
<evidence type="ECO:0000313" key="8">
    <source>
        <dbReference type="EMBL" id="AMM41391.1"/>
    </source>
</evidence>
<dbReference type="RefSeq" id="WP_066063410.1">
    <property type="nucleotide sequence ID" value="NZ_CP013015.1"/>
</dbReference>
<dbReference type="PANTHER" id="PTHR30352">
    <property type="entry name" value="PYRUVATE FORMATE-LYASE-ACTIVATING ENZYME"/>
    <property type="match status" value="1"/>
</dbReference>
<keyword evidence="9" id="KW-1185">Reference proteome</keyword>